<accession>A0ABN2R6F7</accession>
<evidence type="ECO:0000256" key="1">
    <source>
        <dbReference type="ARBA" id="ARBA00023015"/>
    </source>
</evidence>
<keyword evidence="2 6" id="KW-0238">DNA-binding</keyword>
<dbReference type="SUPFAM" id="SSF53822">
    <property type="entry name" value="Periplasmic binding protein-like I"/>
    <property type="match status" value="1"/>
</dbReference>
<dbReference type="Pfam" id="PF00356">
    <property type="entry name" value="LacI"/>
    <property type="match status" value="1"/>
</dbReference>
<sequence length="354" mass="36307">MPAIGDVARLAGVSKATASRALSGRGHVAADTRRRVQLAASEIGYIASPDAASLVTGRTKNIGVVIPFVNRWFFGAVLDGIERTLLAAGYDLTLYNLPVSGPERSRVFEFFLARKRVDAVIVIGVDLTPGEIGGLERREKPVVCIGGSGEVTARLTIDDHGVGALATSHLLHLGHTRIAHLAGVGATSQPASVAGLRAAGFLETTDAAGLPLLADESSAGGPGAILVEADMGMPAGFAAGLQLLGHPAHRPTAVFAASDEMAFGVIRAAERLGLSMPRDLSVIGVDGHEHAELFDLTTIEQSPTEQGRLAVEVALRMLGGEGGGGGAPDPLPDSGAPMPTRLVVRGSTARPAVA</sequence>
<evidence type="ECO:0000313" key="6">
    <source>
        <dbReference type="EMBL" id="GAA1964407.1"/>
    </source>
</evidence>
<gene>
    <name evidence="6" type="ORF">GCM10009717_34000</name>
</gene>
<feature type="region of interest" description="Disordered" evidence="4">
    <location>
        <begin position="320"/>
        <end position="354"/>
    </location>
</feature>
<keyword evidence="1" id="KW-0805">Transcription regulation</keyword>
<dbReference type="Gene3D" id="3.40.50.2300">
    <property type="match status" value="2"/>
</dbReference>
<dbReference type="EMBL" id="BAAAMK010000010">
    <property type="protein sequence ID" value="GAA1964407.1"/>
    <property type="molecule type" value="Genomic_DNA"/>
</dbReference>
<dbReference type="Pfam" id="PF13377">
    <property type="entry name" value="Peripla_BP_3"/>
    <property type="match status" value="1"/>
</dbReference>
<evidence type="ECO:0000256" key="3">
    <source>
        <dbReference type="ARBA" id="ARBA00023163"/>
    </source>
</evidence>
<evidence type="ECO:0000259" key="5">
    <source>
        <dbReference type="PROSITE" id="PS50932"/>
    </source>
</evidence>
<evidence type="ECO:0000256" key="4">
    <source>
        <dbReference type="SAM" id="MobiDB-lite"/>
    </source>
</evidence>
<dbReference type="Proteomes" id="UP001499954">
    <property type="component" value="Unassembled WGS sequence"/>
</dbReference>
<dbReference type="PROSITE" id="PS50932">
    <property type="entry name" value="HTH_LACI_2"/>
    <property type="match status" value="1"/>
</dbReference>
<proteinExistence type="predicted"/>
<dbReference type="CDD" id="cd01392">
    <property type="entry name" value="HTH_LacI"/>
    <property type="match status" value="1"/>
</dbReference>
<reference evidence="6 7" key="1">
    <citation type="journal article" date="2019" name="Int. J. Syst. Evol. Microbiol.">
        <title>The Global Catalogue of Microorganisms (GCM) 10K type strain sequencing project: providing services to taxonomists for standard genome sequencing and annotation.</title>
        <authorList>
            <consortium name="The Broad Institute Genomics Platform"/>
            <consortium name="The Broad Institute Genome Sequencing Center for Infectious Disease"/>
            <person name="Wu L."/>
            <person name="Ma J."/>
        </authorList>
    </citation>
    <scope>NUCLEOTIDE SEQUENCE [LARGE SCALE GENOMIC DNA]</scope>
    <source>
        <strain evidence="6 7">JCM 13584</strain>
    </source>
</reference>
<dbReference type="Gene3D" id="1.10.260.40">
    <property type="entry name" value="lambda repressor-like DNA-binding domains"/>
    <property type="match status" value="1"/>
</dbReference>
<dbReference type="SUPFAM" id="SSF47413">
    <property type="entry name" value="lambda repressor-like DNA-binding domains"/>
    <property type="match status" value="1"/>
</dbReference>
<dbReference type="InterPro" id="IPR010982">
    <property type="entry name" value="Lambda_DNA-bd_dom_sf"/>
</dbReference>
<keyword evidence="3" id="KW-0804">Transcription</keyword>
<dbReference type="PANTHER" id="PTHR30146">
    <property type="entry name" value="LACI-RELATED TRANSCRIPTIONAL REPRESSOR"/>
    <property type="match status" value="1"/>
</dbReference>
<dbReference type="PROSITE" id="PS00356">
    <property type="entry name" value="HTH_LACI_1"/>
    <property type="match status" value="1"/>
</dbReference>
<dbReference type="CDD" id="cd06267">
    <property type="entry name" value="PBP1_LacI_sugar_binding-like"/>
    <property type="match status" value="1"/>
</dbReference>
<dbReference type="InterPro" id="IPR000843">
    <property type="entry name" value="HTH_LacI"/>
</dbReference>
<dbReference type="SMART" id="SM00354">
    <property type="entry name" value="HTH_LACI"/>
    <property type="match status" value="1"/>
</dbReference>
<dbReference type="PANTHER" id="PTHR30146:SF109">
    <property type="entry name" value="HTH-TYPE TRANSCRIPTIONAL REGULATOR GALS"/>
    <property type="match status" value="1"/>
</dbReference>
<evidence type="ECO:0000256" key="2">
    <source>
        <dbReference type="ARBA" id="ARBA00023125"/>
    </source>
</evidence>
<comment type="caution">
    <text evidence="6">The sequence shown here is derived from an EMBL/GenBank/DDBJ whole genome shotgun (WGS) entry which is preliminary data.</text>
</comment>
<dbReference type="RefSeq" id="WP_170298492.1">
    <property type="nucleotide sequence ID" value="NZ_BAAAMK010000010.1"/>
</dbReference>
<keyword evidence="7" id="KW-1185">Reference proteome</keyword>
<dbReference type="InterPro" id="IPR046335">
    <property type="entry name" value="LacI/GalR-like_sensor"/>
</dbReference>
<dbReference type="GO" id="GO:0003677">
    <property type="term" value="F:DNA binding"/>
    <property type="evidence" value="ECO:0007669"/>
    <property type="project" value="UniProtKB-KW"/>
</dbReference>
<name>A0ABN2R6F7_9MICO</name>
<protein>
    <submittedName>
        <fullName evidence="6">LacI family DNA-binding transcriptional regulator</fullName>
    </submittedName>
</protein>
<dbReference type="InterPro" id="IPR028082">
    <property type="entry name" value="Peripla_BP_I"/>
</dbReference>
<evidence type="ECO:0000313" key="7">
    <source>
        <dbReference type="Proteomes" id="UP001499954"/>
    </source>
</evidence>
<organism evidence="6 7">
    <name type="scientific">Agromyces allii</name>
    <dbReference type="NCBI Taxonomy" id="393607"/>
    <lineage>
        <taxon>Bacteria</taxon>
        <taxon>Bacillati</taxon>
        <taxon>Actinomycetota</taxon>
        <taxon>Actinomycetes</taxon>
        <taxon>Micrococcales</taxon>
        <taxon>Microbacteriaceae</taxon>
        <taxon>Agromyces</taxon>
    </lineage>
</organism>
<feature type="domain" description="HTH lacI-type" evidence="5">
    <location>
        <begin position="6"/>
        <end position="56"/>
    </location>
</feature>